<dbReference type="Proteomes" id="UP000542813">
    <property type="component" value="Unassembled WGS sequence"/>
</dbReference>
<gene>
    <name evidence="1" type="ORF">HD601_000652</name>
</gene>
<comment type="caution">
    <text evidence="1">The sequence shown here is derived from an EMBL/GenBank/DDBJ whole genome shotgun (WGS) entry which is preliminary data.</text>
</comment>
<accession>A0A7W9GLH5</accession>
<keyword evidence="2" id="KW-1185">Reference proteome</keyword>
<evidence type="ECO:0000313" key="1">
    <source>
        <dbReference type="EMBL" id="MBB5786077.1"/>
    </source>
</evidence>
<dbReference type="RefSeq" id="WP_184819285.1">
    <property type="nucleotide sequence ID" value="NZ_JACHMM010000001.1"/>
</dbReference>
<dbReference type="AlphaFoldDB" id="A0A7W9GLH5"/>
<reference evidence="1 2" key="1">
    <citation type="submission" date="2020-08" db="EMBL/GenBank/DDBJ databases">
        <title>Sequencing the genomes of 1000 actinobacteria strains.</title>
        <authorList>
            <person name="Klenk H.-P."/>
        </authorList>
    </citation>
    <scope>NUCLEOTIDE SEQUENCE [LARGE SCALE GENOMIC DNA]</scope>
    <source>
        <strain evidence="1 2">DSM 102122</strain>
    </source>
</reference>
<sequence>MISNDAAGLARELDLVGRDLRRRRLGGADAGTVHRLAQALADAAADARGEPRRPVPRLGDHALPDQVAVTGRDLLDALAEHPAEGRPAELDAVAAVLAEVRRGARG</sequence>
<evidence type="ECO:0000313" key="2">
    <source>
        <dbReference type="Proteomes" id="UP000542813"/>
    </source>
</evidence>
<proteinExistence type="predicted"/>
<dbReference type="EMBL" id="JACHMM010000001">
    <property type="protein sequence ID" value="MBB5786077.1"/>
    <property type="molecule type" value="Genomic_DNA"/>
</dbReference>
<protein>
    <submittedName>
        <fullName evidence="1">Uncharacterized protein</fullName>
    </submittedName>
</protein>
<organism evidence="1 2">
    <name type="scientific">Jiangella mangrovi</name>
    <dbReference type="NCBI Taxonomy" id="1524084"/>
    <lineage>
        <taxon>Bacteria</taxon>
        <taxon>Bacillati</taxon>
        <taxon>Actinomycetota</taxon>
        <taxon>Actinomycetes</taxon>
        <taxon>Jiangellales</taxon>
        <taxon>Jiangellaceae</taxon>
        <taxon>Jiangella</taxon>
    </lineage>
</organism>
<name>A0A7W9GLH5_9ACTN</name>